<dbReference type="EMBL" id="CAKOGP040002025">
    <property type="protein sequence ID" value="CAJ1959868.1"/>
    <property type="molecule type" value="Genomic_DNA"/>
</dbReference>
<dbReference type="PANTHER" id="PTHR48184:SF3">
    <property type="entry name" value="SCP DOMAIN-CONTAINING PROTEIN"/>
    <property type="match status" value="1"/>
</dbReference>
<evidence type="ECO:0000256" key="2">
    <source>
        <dbReference type="SAM" id="SignalP"/>
    </source>
</evidence>
<organism evidence="3 4">
    <name type="scientific">Cylindrotheca closterium</name>
    <dbReference type="NCBI Taxonomy" id="2856"/>
    <lineage>
        <taxon>Eukaryota</taxon>
        <taxon>Sar</taxon>
        <taxon>Stramenopiles</taxon>
        <taxon>Ochrophyta</taxon>
        <taxon>Bacillariophyta</taxon>
        <taxon>Bacillariophyceae</taxon>
        <taxon>Bacillariophycidae</taxon>
        <taxon>Bacillariales</taxon>
        <taxon>Bacillariaceae</taxon>
        <taxon>Cylindrotheca</taxon>
    </lineage>
</organism>
<proteinExistence type="predicted"/>
<evidence type="ECO:0000313" key="4">
    <source>
        <dbReference type="Proteomes" id="UP001295423"/>
    </source>
</evidence>
<feature type="region of interest" description="Disordered" evidence="1">
    <location>
        <begin position="155"/>
        <end position="282"/>
    </location>
</feature>
<evidence type="ECO:0000256" key="1">
    <source>
        <dbReference type="SAM" id="MobiDB-lite"/>
    </source>
</evidence>
<feature type="chain" id="PRO_5042231075" evidence="2">
    <location>
        <begin position="20"/>
        <end position="317"/>
    </location>
</feature>
<dbReference type="AlphaFoldDB" id="A0AAD2PWC9"/>
<protein>
    <submittedName>
        <fullName evidence="3">Uncharacterized protein</fullName>
    </submittedName>
</protein>
<feature type="compositionally biased region" description="Basic and acidic residues" evidence="1">
    <location>
        <begin position="270"/>
        <end position="282"/>
    </location>
</feature>
<gene>
    <name evidence="3" type="ORF">CYCCA115_LOCUS18287</name>
</gene>
<feature type="compositionally biased region" description="Pro residues" evidence="1">
    <location>
        <begin position="245"/>
        <end position="257"/>
    </location>
</feature>
<reference evidence="3" key="1">
    <citation type="submission" date="2023-08" db="EMBL/GenBank/DDBJ databases">
        <authorList>
            <person name="Audoor S."/>
            <person name="Bilcke G."/>
        </authorList>
    </citation>
    <scope>NUCLEOTIDE SEQUENCE</scope>
</reference>
<accession>A0AAD2PWC9</accession>
<comment type="caution">
    <text evidence="3">The sequence shown here is derived from an EMBL/GenBank/DDBJ whole genome shotgun (WGS) entry which is preliminary data.</text>
</comment>
<name>A0AAD2PWC9_9STRA</name>
<feature type="region of interest" description="Disordered" evidence="1">
    <location>
        <begin position="294"/>
        <end position="317"/>
    </location>
</feature>
<feature type="compositionally biased region" description="Pro residues" evidence="1">
    <location>
        <begin position="163"/>
        <end position="237"/>
    </location>
</feature>
<keyword evidence="4" id="KW-1185">Reference proteome</keyword>
<dbReference type="Proteomes" id="UP001295423">
    <property type="component" value="Unassembled WGS sequence"/>
</dbReference>
<feature type="signal peptide" evidence="2">
    <location>
        <begin position="1"/>
        <end position="19"/>
    </location>
</feature>
<evidence type="ECO:0000313" key="3">
    <source>
        <dbReference type="EMBL" id="CAJ1959868.1"/>
    </source>
</evidence>
<keyword evidence="2" id="KW-0732">Signal</keyword>
<dbReference type="PANTHER" id="PTHR48184">
    <property type="entry name" value="RICIN B-TYPE LECTIN DOMAIN-CONTAINING PROTEIN"/>
    <property type="match status" value="1"/>
</dbReference>
<sequence>MHRTFQFLIGLLIVVTIQAGLICPLCGSANKVPTRWDHVVSQSPLKTCRSIYFELAMRPINHPTCAPMQQQYQATCCNAAPAPAPAPAPVPSGESGGHPYCRICRNDDFPGNPEVMISARYVGTYSCGTLYHRGKNGQIPGFMCGPLQDRIYEKCGCGQTPPTNRPTPPPAPRPTPNPTRRPTPQPTRRPTPRPTGRPTPRPTRRPTPQPTRRPTPQPTRHPTPRPTRGPTPNPTRPPTRRPTLNPTPAPTRPPTPAPTTGQTPKPNGQYERKRPEITDKFDLRLPRRHAYQGFNQGGFRRGLSENQANDNPVLVEN</sequence>